<organism evidence="3 4">
    <name type="scientific">Paucilactobacillus vaccinostercus DSM 20634</name>
    <dbReference type="NCBI Taxonomy" id="1423813"/>
    <lineage>
        <taxon>Bacteria</taxon>
        <taxon>Bacillati</taxon>
        <taxon>Bacillota</taxon>
        <taxon>Bacilli</taxon>
        <taxon>Lactobacillales</taxon>
        <taxon>Lactobacillaceae</taxon>
        <taxon>Paucilactobacillus</taxon>
    </lineage>
</organism>
<feature type="domain" description="HTH marR-type" evidence="2">
    <location>
        <begin position="1"/>
        <end position="136"/>
    </location>
</feature>
<keyword evidence="4" id="KW-1185">Reference proteome</keyword>
<evidence type="ECO:0000259" key="2">
    <source>
        <dbReference type="PROSITE" id="PS50995"/>
    </source>
</evidence>
<evidence type="ECO:0000313" key="4">
    <source>
        <dbReference type="Proteomes" id="UP000051733"/>
    </source>
</evidence>
<dbReference type="SMART" id="SM00347">
    <property type="entry name" value="HTH_MARR"/>
    <property type="match status" value="1"/>
</dbReference>
<dbReference type="GO" id="GO:0006950">
    <property type="term" value="P:response to stress"/>
    <property type="evidence" value="ECO:0007669"/>
    <property type="project" value="TreeGrafter"/>
</dbReference>
<dbReference type="EMBL" id="AYYY01000070">
    <property type="protein sequence ID" value="KRM60274.1"/>
    <property type="molecule type" value="Genomic_DNA"/>
</dbReference>
<dbReference type="Pfam" id="PF01047">
    <property type="entry name" value="MarR"/>
    <property type="match status" value="1"/>
</dbReference>
<sequence length="138" mass="16288">MCFALYEANKKFNRFYAEILDPFNLTYPQYLVLLNLWEANCEITMRDLGRQLALDSGTLTPLLRRLEQRGWVTRHKDPDDERHVLVALTPKAEQSQGIILNKVNSYLNHLNMKKSEYLQRLHEINDISQRLDQILSEI</sequence>
<evidence type="ECO:0000256" key="1">
    <source>
        <dbReference type="ARBA" id="ARBA00004496"/>
    </source>
</evidence>
<dbReference type="GO" id="GO:0003700">
    <property type="term" value="F:DNA-binding transcription factor activity"/>
    <property type="evidence" value="ECO:0007669"/>
    <property type="project" value="InterPro"/>
</dbReference>
<dbReference type="STRING" id="1423813.FC26_GL000909"/>
<dbReference type="GO" id="GO:0005737">
    <property type="term" value="C:cytoplasm"/>
    <property type="evidence" value="ECO:0007669"/>
    <property type="project" value="UniProtKB-SubCell"/>
</dbReference>
<proteinExistence type="predicted"/>
<dbReference type="PROSITE" id="PS50995">
    <property type="entry name" value="HTH_MARR_2"/>
    <property type="match status" value="1"/>
</dbReference>
<dbReference type="InterPro" id="IPR036388">
    <property type="entry name" value="WH-like_DNA-bd_sf"/>
</dbReference>
<protein>
    <submittedName>
        <fullName evidence="3">Transcription regulator</fullName>
    </submittedName>
</protein>
<dbReference type="AlphaFoldDB" id="A0A0R2A1F1"/>
<reference evidence="3 4" key="1">
    <citation type="journal article" date="2015" name="Genome Announc.">
        <title>Expanding the biotechnology potential of lactobacilli through comparative genomics of 213 strains and associated genera.</title>
        <authorList>
            <person name="Sun Z."/>
            <person name="Harris H.M."/>
            <person name="McCann A."/>
            <person name="Guo C."/>
            <person name="Argimon S."/>
            <person name="Zhang W."/>
            <person name="Yang X."/>
            <person name="Jeffery I.B."/>
            <person name="Cooney J.C."/>
            <person name="Kagawa T.F."/>
            <person name="Liu W."/>
            <person name="Song Y."/>
            <person name="Salvetti E."/>
            <person name="Wrobel A."/>
            <person name="Rasinkangas P."/>
            <person name="Parkhill J."/>
            <person name="Rea M.C."/>
            <person name="O'Sullivan O."/>
            <person name="Ritari J."/>
            <person name="Douillard F.P."/>
            <person name="Paul Ross R."/>
            <person name="Yang R."/>
            <person name="Briner A.E."/>
            <person name="Felis G.E."/>
            <person name="de Vos W.M."/>
            <person name="Barrangou R."/>
            <person name="Klaenhammer T.R."/>
            <person name="Caufield P.W."/>
            <person name="Cui Y."/>
            <person name="Zhang H."/>
            <person name="O'Toole P.W."/>
        </authorList>
    </citation>
    <scope>NUCLEOTIDE SEQUENCE [LARGE SCALE GENOMIC DNA]</scope>
    <source>
        <strain evidence="3 4">DSM 20634</strain>
    </source>
</reference>
<dbReference type="Proteomes" id="UP000051733">
    <property type="component" value="Unassembled WGS sequence"/>
</dbReference>
<comment type="caution">
    <text evidence="3">The sequence shown here is derived from an EMBL/GenBank/DDBJ whole genome shotgun (WGS) entry which is preliminary data.</text>
</comment>
<accession>A0A0R2A1F1</accession>
<dbReference type="PANTHER" id="PTHR33164:SF5">
    <property type="entry name" value="ORGANIC HYDROPEROXIDE RESISTANCE TRANSCRIPTIONAL REGULATOR"/>
    <property type="match status" value="1"/>
</dbReference>
<dbReference type="Gene3D" id="1.10.10.10">
    <property type="entry name" value="Winged helix-like DNA-binding domain superfamily/Winged helix DNA-binding domain"/>
    <property type="match status" value="1"/>
</dbReference>
<dbReference type="InterPro" id="IPR039422">
    <property type="entry name" value="MarR/SlyA-like"/>
</dbReference>
<gene>
    <name evidence="3" type="ORF">FC26_GL000909</name>
</gene>
<dbReference type="SUPFAM" id="SSF46785">
    <property type="entry name" value="Winged helix' DNA-binding domain"/>
    <property type="match status" value="1"/>
</dbReference>
<dbReference type="PATRIC" id="fig|1423813.3.peg.935"/>
<name>A0A0R2A1F1_9LACO</name>
<dbReference type="InterPro" id="IPR036390">
    <property type="entry name" value="WH_DNA-bd_sf"/>
</dbReference>
<dbReference type="InterPro" id="IPR000835">
    <property type="entry name" value="HTH_MarR-typ"/>
</dbReference>
<dbReference type="PRINTS" id="PR00598">
    <property type="entry name" value="HTHMARR"/>
</dbReference>
<comment type="subcellular location">
    <subcellularLocation>
        <location evidence="1">Cytoplasm</location>
    </subcellularLocation>
</comment>
<dbReference type="PANTHER" id="PTHR33164">
    <property type="entry name" value="TRANSCRIPTIONAL REGULATOR, MARR FAMILY"/>
    <property type="match status" value="1"/>
</dbReference>
<evidence type="ECO:0000313" key="3">
    <source>
        <dbReference type="EMBL" id="KRM60274.1"/>
    </source>
</evidence>